<evidence type="ECO:0000313" key="3">
    <source>
        <dbReference type="EMBL" id="TMM51156.1"/>
    </source>
</evidence>
<dbReference type="PANTHER" id="PTHR46268">
    <property type="entry name" value="STRESS RESPONSE PROTEIN NHAX"/>
    <property type="match status" value="1"/>
</dbReference>
<keyword evidence="4" id="KW-1185">Reference proteome</keyword>
<gene>
    <name evidence="3" type="ORF">FDT80_14930</name>
</gene>
<dbReference type="SUPFAM" id="SSF52402">
    <property type="entry name" value="Adenine nucleotide alpha hydrolases-like"/>
    <property type="match status" value="1"/>
</dbReference>
<proteinExistence type="inferred from homology"/>
<dbReference type="CDD" id="cd00293">
    <property type="entry name" value="USP-like"/>
    <property type="match status" value="1"/>
</dbReference>
<dbReference type="InterPro" id="IPR006015">
    <property type="entry name" value="Universal_stress_UspA"/>
</dbReference>
<evidence type="ECO:0000313" key="4">
    <source>
        <dbReference type="Proteomes" id="UP000309550"/>
    </source>
</evidence>
<organism evidence="3 4">
    <name type="scientific">Sulfitobacter sabulilitoris</name>
    <dbReference type="NCBI Taxonomy" id="2562655"/>
    <lineage>
        <taxon>Bacteria</taxon>
        <taxon>Pseudomonadati</taxon>
        <taxon>Pseudomonadota</taxon>
        <taxon>Alphaproteobacteria</taxon>
        <taxon>Rhodobacterales</taxon>
        <taxon>Roseobacteraceae</taxon>
        <taxon>Sulfitobacter</taxon>
    </lineage>
</organism>
<evidence type="ECO:0000259" key="2">
    <source>
        <dbReference type="Pfam" id="PF00582"/>
    </source>
</evidence>
<dbReference type="Pfam" id="PF00582">
    <property type="entry name" value="Usp"/>
    <property type="match status" value="1"/>
</dbReference>
<reference evidence="3 4" key="1">
    <citation type="submission" date="2019-05" db="EMBL/GenBank/DDBJ databases">
        <title>Sulfitobacter sabulilitoris sp. nov., isolated from a marine sand.</title>
        <authorList>
            <person name="Yoon J.-H."/>
        </authorList>
    </citation>
    <scope>NUCLEOTIDE SEQUENCE [LARGE SCALE GENOMIC DNA]</scope>
    <source>
        <strain evidence="3 4">HSMS-29</strain>
    </source>
</reference>
<dbReference type="EMBL" id="VANS01000004">
    <property type="protein sequence ID" value="TMM51156.1"/>
    <property type="molecule type" value="Genomic_DNA"/>
</dbReference>
<sequence>MAHTTIVVGLDGSEAGARALSFAKTQAGRIENCKIALCYVIEWSPFTFQTPEENDQRHKRREEELALAHERIVDPAVKAAKAEGFDVTGIVQHGDVADILERVAVEHDAAQIVIGRIGARGLRERLFGGVSGRLVATATVPVTIIP</sequence>
<dbReference type="InterPro" id="IPR006016">
    <property type="entry name" value="UspA"/>
</dbReference>
<feature type="domain" description="UspA" evidence="2">
    <location>
        <begin position="5"/>
        <end position="146"/>
    </location>
</feature>
<dbReference type="OrthoDB" id="5186731at2"/>
<accession>A0A5S3PBS9</accession>
<dbReference type="Proteomes" id="UP000309550">
    <property type="component" value="Unassembled WGS sequence"/>
</dbReference>
<dbReference type="AlphaFoldDB" id="A0A5S3PBS9"/>
<comment type="similarity">
    <text evidence="1">Belongs to the universal stress protein A family.</text>
</comment>
<evidence type="ECO:0000256" key="1">
    <source>
        <dbReference type="ARBA" id="ARBA00008791"/>
    </source>
</evidence>
<comment type="caution">
    <text evidence="3">The sequence shown here is derived from an EMBL/GenBank/DDBJ whole genome shotgun (WGS) entry which is preliminary data.</text>
</comment>
<dbReference type="PANTHER" id="PTHR46268:SF6">
    <property type="entry name" value="UNIVERSAL STRESS PROTEIN UP12"/>
    <property type="match status" value="1"/>
</dbReference>
<dbReference type="RefSeq" id="WP_138663115.1">
    <property type="nucleotide sequence ID" value="NZ_VANS01000004.1"/>
</dbReference>
<dbReference type="PRINTS" id="PR01438">
    <property type="entry name" value="UNVRSLSTRESS"/>
</dbReference>
<name>A0A5S3PBS9_9RHOB</name>
<protein>
    <submittedName>
        <fullName evidence="3">Universal stress protein</fullName>
    </submittedName>
</protein>
<dbReference type="InterPro" id="IPR014729">
    <property type="entry name" value="Rossmann-like_a/b/a_fold"/>
</dbReference>
<dbReference type="Gene3D" id="3.40.50.620">
    <property type="entry name" value="HUPs"/>
    <property type="match status" value="1"/>
</dbReference>